<gene>
    <name evidence="3" type="ORF">CDIOL_12470</name>
</gene>
<evidence type="ECO:0000313" key="4">
    <source>
        <dbReference type="Proteomes" id="UP000325212"/>
    </source>
</evidence>
<dbReference type="InterPro" id="IPR055101">
    <property type="entry name" value="AIPR_N"/>
</dbReference>
<keyword evidence="4" id="KW-1185">Reference proteome</keyword>
<dbReference type="InterPro" id="IPR018891">
    <property type="entry name" value="AIPR_C"/>
</dbReference>
<reference evidence="3 4" key="1">
    <citation type="submission" date="2019-06" db="EMBL/GenBank/DDBJ databases">
        <title>Draft genome sequence of Clostridium diolis DSM 15410.</title>
        <authorList>
            <person name="Kobayashi H."/>
            <person name="Tanizawa Y."/>
            <person name="Tohno M."/>
        </authorList>
    </citation>
    <scope>NUCLEOTIDE SEQUENCE [LARGE SCALE GENOMIC DNA]</scope>
    <source>
        <strain evidence="3 4">DSM 15410</strain>
    </source>
</reference>
<dbReference type="Proteomes" id="UP000325212">
    <property type="component" value="Unassembled WGS sequence"/>
</dbReference>
<feature type="domain" description="Abortive phage infection protein C-terminal" evidence="1">
    <location>
        <begin position="244"/>
        <end position="567"/>
    </location>
</feature>
<evidence type="ECO:0000259" key="2">
    <source>
        <dbReference type="Pfam" id="PF22879"/>
    </source>
</evidence>
<protein>
    <recommendedName>
        <fullName evidence="5">AIPR family protein</fullName>
    </recommendedName>
</protein>
<feature type="domain" description="Abortive infection phage resistance protein N-terminal" evidence="2">
    <location>
        <begin position="32"/>
        <end position="184"/>
    </location>
</feature>
<evidence type="ECO:0008006" key="5">
    <source>
        <dbReference type="Google" id="ProtNLM"/>
    </source>
</evidence>
<dbReference type="RefSeq" id="WP_051144877.1">
    <property type="nucleotide sequence ID" value="NZ_BJLA01000003.1"/>
</dbReference>
<name>A0AAV3VZY6_9CLOT</name>
<sequence>MINLDLNEYRETVLEDVRLASEAEMNDVTSEFNKYMTNNLIEAEEFEDFTECYFEGVGKRNKKIQIDGYDFDEVDKSLILVISDFSNEKDIAIINNTQIDKLFSKMEAFLENSVNDYIIDNYEESNMGYELAYLIKERLDETVKFRFYIITDKLMSDRVKLVKKGEIHGKPVELNIWDINRFFNLSQANMKKESIEIDVTKYLDKGLPCILAVDCRNEQYKSYLTMMPGDILAKLYIEYGARLLEGNVRSFLSIRGKVNKQIRNTILNQPEMFFAYNNGIAATATVAECEQNDGGLFITKLIDLQIINGGQTTASIANAVLQDKKDVSNIVVPVKLSIVDNDKAEEIIPVISKCANSQNKVDEADFFSNHPYHIRMEEYSRKTFAPATGGKQYQTIWFYERARGQHTQEQMKLSRTERNKYLLKNPKSQLIKKVDLAKYVNTYNGYPHVVSKGAQFNMRFFAEQIDKQWKKSDEEFNVFYYQKVIALAIIFKETEKIVTNQEWYKEIKSYRANIVTYSLATIFNHIRKELKDFRFDFKRIWNSQNIYKELEDQIVITTKEIFDFITSDERPTLNVTEWCKKEACWTRAEKEKWTFKNEFLMTLISKDDEIEEKSSAYKNRKMENDINAELHVMQLGMAYWKELFKWATERKLISPMENDILKIASEFELTGKLPSARQSKILMNINAKMIEEGYTY</sequence>
<dbReference type="Pfam" id="PF22879">
    <property type="entry name" value="AIPR_N"/>
    <property type="match status" value="1"/>
</dbReference>
<accession>A0AAV3VZY6</accession>
<comment type="caution">
    <text evidence="3">The sequence shown here is derived from an EMBL/GenBank/DDBJ whole genome shotgun (WGS) entry which is preliminary data.</text>
</comment>
<dbReference type="Pfam" id="PF10592">
    <property type="entry name" value="AIPR"/>
    <property type="match status" value="1"/>
</dbReference>
<dbReference type="AlphaFoldDB" id="A0AAV3VZY6"/>
<evidence type="ECO:0000313" key="3">
    <source>
        <dbReference type="EMBL" id="GEA30324.1"/>
    </source>
</evidence>
<organism evidence="3 4">
    <name type="scientific">Clostridium diolis</name>
    <dbReference type="NCBI Taxonomy" id="223919"/>
    <lineage>
        <taxon>Bacteria</taxon>
        <taxon>Bacillati</taxon>
        <taxon>Bacillota</taxon>
        <taxon>Clostridia</taxon>
        <taxon>Eubacteriales</taxon>
        <taxon>Clostridiaceae</taxon>
        <taxon>Clostridium</taxon>
    </lineage>
</organism>
<dbReference type="EMBL" id="BJLA01000003">
    <property type="protein sequence ID" value="GEA30324.1"/>
    <property type="molecule type" value="Genomic_DNA"/>
</dbReference>
<evidence type="ECO:0000259" key="1">
    <source>
        <dbReference type="Pfam" id="PF10592"/>
    </source>
</evidence>
<proteinExistence type="predicted"/>